<dbReference type="AlphaFoldDB" id="C8TDT1"/>
<name>C8TDT1_EIMTE</name>
<proteinExistence type="predicted"/>
<protein>
    <submittedName>
        <fullName evidence="1">Uncharacterized protein</fullName>
    </submittedName>
</protein>
<accession>C8TDT1</accession>
<sequence>MLLNIHKKFKEIERTQQQRNHGMPIANLHCCKFHTSGSRLMCKLIEEMRDSLSTKAEITVKKTSRYGNIITSPDCFLSEPRLDCDFLTKCIGISFRRKYDDGNAPS</sequence>
<dbReference type="Proteomes" id="UP000243681">
    <property type="component" value="Chromosome 1"/>
</dbReference>
<dbReference type="EMBL" id="AM269894">
    <property type="protein sequence ID" value="CAK51417.1"/>
    <property type="molecule type" value="Genomic_DNA"/>
</dbReference>
<organism evidence="1 2">
    <name type="scientific">Eimeria tenella</name>
    <name type="common">Coccidian parasite</name>
    <dbReference type="NCBI Taxonomy" id="5802"/>
    <lineage>
        <taxon>Eukaryota</taxon>
        <taxon>Sar</taxon>
        <taxon>Alveolata</taxon>
        <taxon>Apicomplexa</taxon>
        <taxon>Conoidasida</taxon>
        <taxon>Coccidia</taxon>
        <taxon>Eucoccidiorida</taxon>
        <taxon>Eimeriorina</taxon>
        <taxon>Eimeriidae</taxon>
        <taxon>Eimeria</taxon>
    </lineage>
</organism>
<reference evidence="1 2" key="1">
    <citation type="journal article" date="2007" name="Genome Res.">
        <title>Sequencing and analysis of chromosome 1 of Eimeria tenella reveals a unique segmental organization.</title>
        <authorList>
            <person name="Ling K.H."/>
            <person name="Rajandream M.A."/>
            <person name="Rivailler P."/>
            <person name="Ivens A."/>
            <person name="Yap S.J."/>
            <person name="Madeira A.M.B.N."/>
            <person name="Mungall K."/>
            <person name="Billington K."/>
            <person name="Yee W.Y."/>
            <person name="Bankier A.T."/>
            <person name="Carroll F."/>
            <person name="Durham A.M."/>
            <person name="Peters N."/>
            <person name="Loo S.S."/>
            <person name="Mat-Isa M.N."/>
            <person name="Novaes J."/>
            <person name="Quail M."/>
            <person name="Rosli R."/>
            <person name="Shamsudin M.N."/>
            <person name="Sobreira T.J.P."/>
            <person name="Tivey A.R."/>
            <person name="Wai S.F."/>
            <person name="White S."/>
            <person name="Wu X."/>
            <person name="Kerhornou A.X."/>
            <person name="Blake D."/>
            <person name="Mohamed R."/>
            <person name="Shirley M."/>
            <person name="Gruber A."/>
            <person name="Berriman M."/>
            <person name="Tomley F."/>
            <person name="Dear P.H."/>
            <person name="Wan K.L."/>
        </authorList>
    </citation>
    <scope>NUCLEOTIDE SEQUENCE [LARGE SCALE GENOMIC DNA]</scope>
    <source>
        <strain evidence="1 2">Houghton</strain>
    </source>
</reference>
<gene>
    <name evidence="1" type="ORF">eimer2200f10.tmp0051</name>
</gene>
<evidence type="ECO:0000313" key="1">
    <source>
        <dbReference type="EMBL" id="CAK51417.1"/>
    </source>
</evidence>
<evidence type="ECO:0000313" key="2">
    <source>
        <dbReference type="Proteomes" id="UP000243681"/>
    </source>
</evidence>